<name>A0A414FQA0_9BACE</name>
<dbReference type="SUPFAM" id="SSF88946">
    <property type="entry name" value="Sigma2 domain of RNA polymerase sigma factors"/>
    <property type="match status" value="1"/>
</dbReference>
<dbReference type="InterPro" id="IPR013249">
    <property type="entry name" value="RNA_pol_sigma70_r4_t2"/>
</dbReference>
<dbReference type="InterPro" id="IPR039425">
    <property type="entry name" value="RNA_pol_sigma-70-like"/>
</dbReference>
<evidence type="ECO:0000256" key="3">
    <source>
        <dbReference type="ARBA" id="ARBA00023082"/>
    </source>
</evidence>
<dbReference type="NCBIfam" id="TIGR02985">
    <property type="entry name" value="Sig70_bacteroi1"/>
    <property type="match status" value="1"/>
</dbReference>
<dbReference type="InterPro" id="IPR014284">
    <property type="entry name" value="RNA_pol_sigma-70_dom"/>
</dbReference>
<dbReference type="Pfam" id="PF08281">
    <property type="entry name" value="Sigma70_r4_2"/>
    <property type="match status" value="1"/>
</dbReference>
<protein>
    <submittedName>
        <fullName evidence="7">RNA polymerase sigma-70 factor</fullName>
    </submittedName>
</protein>
<feature type="domain" description="RNA polymerase sigma factor 70 region 4 type 2" evidence="6">
    <location>
        <begin position="121"/>
        <end position="171"/>
    </location>
</feature>
<dbReference type="Gene3D" id="1.10.1740.10">
    <property type="match status" value="1"/>
</dbReference>
<evidence type="ECO:0000256" key="4">
    <source>
        <dbReference type="ARBA" id="ARBA00023163"/>
    </source>
</evidence>
<dbReference type="GO" id="GO:0003677">
    <property type="term" value="F:DNA binding"/>
    <property type="evidence" value="ECO:0007669"/>
    <property type="project" value="InterPro"/>
</dbReference>
<dbReference type="EMBL" id="QRKD01000010">
    <property type="protein sequence ID" value="RHH89584.1"/>
    <property type="molecule type" value="Genomic_DNA"/>
</dbReference>
<evidence type="ECO:0000313" key="9">
    <source>
        <dbReference type="Proteomes" id="UP000283512"/>
    </source>
</evidence>
<dbReference type="GO" id="GO:0006352">
    <property type="term" value="P:DNA-templated transcription initiation"/>
    <property type="evidence" value="ECO:0007669"/>
    <property type="project" value="InterPro"/>
</dbReference>
<evidence type="ECO:0000256" key="2">
    <source>
        <dbReference type="ARBA" id="ARBA00023015"/>
    </source>
</evidence>
<dbReference type="RefSeq" id="WP_122264160.1">
    <property type="nucleotide sequence ID" value="NZ_CAXSLD010000008.1"/>
</dbReference>
<dbReference type="PANTHER" id="PTHR43133:SF46">
    <property type="entry name" value="RNA POLYMERASE SIGMA-70 FACTOR ECF SUBFAMILY"/>
    <property type="match status" value="1"/>
</dbReference>
<gene>
    <name evidence="8" type="ORF">DW190_12165</name>
    <name evidence="7" type="ORF">DW794_02435</name>
</gene>
<dbReference type="PANTHER" id="PTHR43133">
    <property type="entry name" value="RNA POLYMERASE ECF-TYPE SIGMA FACTO"/>
    <property type="match status" value="1"/>
</dbReference>
<dbReference type="InterPro" id="IPR036388">
    <property type="entry name" value="WH-like_DNA-bd_sf"/>
</dbReference>
<keyword evidence="4" id="KW-0804">Transcription</keyword>
<evidence type="ECO:0000259" key="6">
    <source>
        <dbReference type="Pfam" id="PF08281"/>
    </source>
</evidence>
<evidence type="ECO:0000313" key="7">
    <source>
        <dbReference type="EMBL" id="RHD52328.1"/>
    </source>
</evidence>
<dbReference type="InterPro" id="IPR013325">
    <property type="entry name" value="RNA_pol_sigma_r2"/>
</dbReference>
<organism evidence="7 10">
    <name type="scientific">Bacteroides caccae</name>
    <dbReference type="NCBI Taxonomy" id="47678"/>
    <lineage>
        <taxon>Bacteria</taxon>
        <taxon>Pseudomonadati</taxon>
        <taxon>Bacteroidota</taxon>
        <taxon>Bacteroidia</taxon>
        <taxon>Bacteroidales</taxon>
        <taxon>Bacteroidaceae</taxon>
        <taxon>Bacteroides</taxon>
    </lineage>
</organism>
<comment type="similarity">
    <text evidence="1">Belongs to the sigma-70 factor family. ECF subfamily.</text>
</comment>
<dbReference type="AlphaFoldDB" id="A0A414FQA0"/>
<dbReference type="GO" id="GO:0016987">
    <property type="term" value="F:sigma factor activity"/>
    <property type="evidence" value="ECO:0007669"/>
    <property type="project" value="UniProtKB-KW"/>
</dbReference>
<proteinExistence type="inferred from homology"/>
<dbReference type="InterPro" id="IPR014327">
    <property type="entry name" value="RNA_pol_sigma70_bacteroid"/>
</dbReference>
<feature type="domain" description="RNA polymerase sigma-70 region 2" evidence="5">
    <location>
        <begin position="23"/>
        <end position="87"/>
    </location>
</feature>
<keyword evidence="3" id="KW-0731">Sigma factor</keyword>
<evidence type="ECO:0000256" key="1">
    <source>
        <dbReference type="ARBA" id="ARBA00010641"/>
    </source>
</evidence>
<dbReference type="NCBIfam" id="TIGR02937">
    <property type="entry name" value="sigma70-ECF"/>
    <property type="match status" value="1"/>
</dbReference>
<reference evidence="9 10" key="1">
    <citation type="submission" date="2018-08" db="EMBL/GenBank/DDBJ databases">
        <title>A genome reference for cultivated species of the human gut microbiota.</title>
        <authorList>
            <person name="Zou Y."/>
            <person name="Xue W."/>
            <person name="Luo G."/>
        </authorList>
    </citation>
    <scope>NUCLEOTIDE SEQUENCE [LARGE SCALE GENOMIC DNA]</scope>
    <source>
        <strain evidence="8 9">AM16-49B</strain>
        <strain evidence="7 10">AM31-16AC</strain>
    </source>
</reference>
<dbReference type="SUPFAM" id="SSF88659">
    <property type="entry name" value="Sigma3 and sigma4 domains of RNA polymerase sigma factors"/>
    <property type="match status" value="1"/>
</dbReference>
<evidence type="ECO:0000259" key="5">
    <source>
        <dbReference type="Pfam" id="PF04542"/>
    </source>
</evidence>
<evidence type="ECO:0000313" key="8">
    <source>
        <dbReference type="EMBL" id="RHH89584.1"/>
    </source>
</evidence>
<dbReference type="EMBL" id="QSJD01000003">
    <property type="protein sequence ID" value="RHD52328.1"/>
    <property type="molecule type" value="Genomic_DNA"/>
</dbReference>
<evidence type="ECO:0000313" key="10">
    <source>
        <dbReference type="Proteomes" id="UP000284689"/>
    </source>
</evidence>
<dbReference type="Gene3D" id="1.10.10.10">
    <property type="entry name" value="Winged helix-like DNA-binding domain superfamily/Winged helix DNA-binding domain"/>
    <property type="match status" value="1"/>
</dbReference>
<dbReference type="InterPro" id="IPR007627">
    <property type="entry name" value="RNA_pol_sigma70_r2"/>
</dbReference>
<dbReference type="Pfam" id="PF04542">
    <property type="entry name" value="Sigma70_r2"/>
    <property type="match status" value="1"/>
</dbReference>
<dbReference type="Proteomes" id="UP000284689">
    <property type="component" value="Unassembled WGS sequence"/>
</dbReference>
<accession>A0A414FQA0</accession>
<sequence length="184" mass="21417">MRVKSEDISKIADGDEMVFTRFMEHYSTRLYYYAYGLLGQKEMAEEVVSDVFFEVWKNRKGLVQIEYMNAWLQTITYRKSISYLRKETGKNELSFDEISDFSFEPVQSPDEEIISKEEVAEINNAIEKLPPKCKHVFFLAKIEGLPYIKIAEMLEVSVQTVNYHIAYAIEALSKSLKIASPKKK</sequence>
<dbReference type="InterPro" id="IPR013324">
    <property type="entry name" value="RNA_pol_sigma_r3/r4-like"/>
</dbReference>
<keyword evidence="2" id="KW-0805">Transcription regulation</keyword>
<comment type="caution">
    <text evidence="7">The sequence shown here is derived from an EMBL/GenBank/DDBJ whole genome shotgun (WGS) entry which is preliminary data.</text>
</comment>
<dbReference type="Proteomes" id="UP000283512">
    <property type="component" value="Unassembled WGS sequence"/>
</dbReference>